<dbReference type="PROSITE" id="PS50075">
    <property type="entry name" value="CARRIER"/>
    <property type="match status" value="1"/>
</dbReference>
<dbReference type="AlphaFoldDB" id="A0AAW6LX83"/>
<feature type="non-terminal residue" evidence="5">
    <location>
        <position position="1"/>
    </location>
</feature>
<dbReference type="Gene3D" id="3.30.559.30">
    <property type="entry name" value="Nonribosomal peptide synthetase, condensation domain"/>
    <property type="match status" value="1"/>
</dbReference>
<protein>
    <submittedName>
        <fullName evidence="5">Condensation domain-containing protein</fullName>
    </submittedName>
</protein>
<comment type="caution">
    <text evidence="5">The sequence shown here is derived from an EMBL/GenBank/DDBJ whole genome shotgun (WGS) entry which is preliminary data.</text>
</comment>
<dbReference type="InterPro" id="IPR006162">
    <property type="entry name" value="Ppantetheine_attach_site"/>
</dbReference>
<dbReference type="Proteomes" id="UP001217325">
    <property type="component" value="Unassembled WGS sequence"/>
</dbReference>
<dbReference type="Gene3D" id="3.30.559.10">
    <property type="entry name" value="Chloramphenicol acetyltransferase-like domain"/>
    <property type="match status" value="1"/>
</dbReference>
<evidence type="ECO:0000259" key="4">
    <source>
        <dbReference type="PROSITE" id="PS50075"/>
    </source>
</evidence>
<dbReference type="PANTHER" id="PTHR45398">
    <property type="match status" value="1"/>
</dbReference>
<gene>
    <name evidence="5" type="ORF">PXH69_34505</name>
</gene>
<keyword evidence="2" id="KW-0596">Phosphopantetheine</keyword>
<dbReference type="GO" id="GO:0031177">
    <property type="term" value="F:phosphopantetheine binding"/>
    <property type="evidence" value="ECO:0007669"/>
    <property type="project" value="InterPro"/>
</dbReference>
<dbReference type="InterPro" id="IPR020806">
    <property type="entry name" value="PKS_PP-bd"/>
</dbReference>
<dbReference type="InterPro" id="IPR023213">
    <property type="entry name" value="CAT-like_dom_sf"/>
</dbReference>
<sequence length="563" mass="60175">VASVFAEVLGVDRVGLDDDFFALGGNSLIATRVAARLGQALDAQVPVRVLFEVSSVEGLAARVESEVGSGARAALTARVRPERVPLSLAQQRMWFLNRFEPESTAYNIPVAIRLSGSLDVAALDAAVSDVVARHEILRTVYPEVDGVGFQDILSADHVQLHLSPVGVSESDVVGAVTEFLSTGFDVAVEVPVRARLFAVSESEFVLAMAVHHISGDGFSMGPLTRDVMIAYEARSRGEVPGWAPLLVQYADYALWQREVLGSEDDPSSVISRQVDFWSRALAGLPDQLVLPWDRPRPAVQSFAGGTVGVSVAPEVHRALMELVQRTNTTMFMVVHAAFAVTLARLSGSDDIVIGSPIAGRGDEILDDLVGMFVNTLAFRTRVDAGESFSALLARTREADLAAFAHADVPFERLVELLNPVRSTAYHPLFQVGLSFQNLAQSTFELSGLTLSGVEYESGNSQFDLHLIVTDHHDEVGAAAGITGMITYASALFDDSTVAGFADQFVRVLETISAEPSVAVGDIVVLGEVDRALVLESGCGVSRAGVSGTLVDLFDEQVVRGADR</sequence>
<dbReference type="InterPro" id="IPR009081">
    <property type="entry name" value="PP-bd_ACP"/>
</dbReference>
<accession>A0AAW6LX83</accession>
<feature type="domain" description="Carrier" evidence="4">
    <location>
        <begin position="1"/>
        <end position="67"/>
    </location>
</feature>
<feature type="non-terminal residue" evidence="5">
    <location>
        <position position="563"/>
    </location>
</feature>
<evidence type="ECO:0000256" key="3">
    <source>
        <dbReference type="ARBA" id="ARBA00022553"/>
    </source>
</evidence>
<dbReference type="PROSITE" id="PS00012">
    <property type="entry name" value="PHOSPHOPANTETHEINE"/>
    <property type="match status" value="1"/>
</dbReference>
<dbReference type="SUPFAM" id="SSF52777">
    <property type="entry name" value="CoA-dependent acyltransferases"/>
    <property type="match status" value="2"/>
</dbReference>
<dbReference type="Pfam" id="PF00550">
    <property type="entry name" value="PP-binding"/>
    <property type="match status" value="1"/>
</dbReference>
<dbReference type="InterPro" id="IPR036736">
    <property type="entry name" value="ACP-like_sf"/>
</dbReference>
<evidence type="ECO:0000256" key="2">
    <source>
        <dbReference type="ARBA" id="ARBA00022450"/>
    </source>
</evidence>
<keyword evidence="3" id="KW-0597">Phosphoprotein</keyword>
<organism evidence="5 6">
    <name type="scientific">Rhodococcus qingshengii</name>
    <dbReference type="NCBI Taxonomy" id="334542"/>
    <lineage>
        <taxon>Bacteria</taxon>
        <taxon>Bacillati</taxon>
        <taxon>Actinomycetota</taxon>
        <taxon>Actinomycetes</taxon>
        <taxon>Mycobacteriales</taxon>
        <taxon>Nocardiaceae</taxon>
        <taxon>Rhodococcus</taxon>
        <taxon>Rhodococcus erythropolis group</taxon>
    </lineage>
</organism>
<dbReference type="GO" id="GO:0003824">
    <property type="term" value="F:catalytic activity"/>
    <property type="evidence" value="ECO:0007669"/>
    <property type="project" value="InterPro"/>
</dbReference>
<evidence type="ECO:0000313" key="5">
    <source>
        <dbReference type="EMBL" id="MDE8650071.1"/>
    </source>
</evidence>
<dbReference type="InterPro" id="IPR001242">
    <property type="entry name" value="Condensation_dom"/>
</dbReference>
<comment type="cofactor">
    <cofactor evidence="1">
        <name>pantetheine 4'-phosphate</name>
        <dbReference type="ChEBI" id="CHEBI:47942"/>
    </cofactor>
</comment>
<dbReference type="GO" id="GO:0008610">
    <property type="term" value="P:lipid biosynthetic process"/>
    <property type="evidence" value="ECO:0007669"/>
    <property type="project" value="UniProtKB-ARBA"/>
</dbReference>
<dbReference type="SMART" id="SM00823">
    <property type="entry name" value="PKS_PP"/>
    <property type="match status" value="1"/>
</dbReference>
<name>A0AAW6LX83_RHOSG</name>
<dbReference type="EMBL" id="JARDXE010000059">
    <property type="protein sequence ID" value="MDE8650071.1"/>
    <property type="molecule type" value="Genomic_DNA"/>
</dbReference>
<dbReference type="PANTHER" id="PTHR45398:SF1">
    <property type="entry name" value="ENZYME, PUTATIVE (JCVI)-RELATED"/>
    <property type="match status" value="1"/>
</dbReference>
<dbReference type="Gene3D" id="1.10.1200.10">
    <property type="entry name" value="ACP-like"/>
    <property type="match status" value="1"/>
</dbReference>
<dbReference type="CDD" id="cd19540">
    <property type="entry name" value="LCL_NRPS-like"/>
    <property type="match status" value="1"/>
</dbReference>
<reference evidence="5" key="1">
    <citation type="submission" date="2023-02" db="EMBL/GenBank/DDBJ databases">
        <title>A novel hydrolase synthesized by Rhodococcus erythropolis HQ is responsible for the detoxification of Zearalenone.</title>
        <authorList>
            <person name="Hu J."/>
            <person name="Xu J."/>
        </authorList>
    </citation>
    <scope>NUCLEOTIDE SEQUENCE</scope>
    <source>
        <strain evidence="5">HQ</strain>
    </source>
</reference>
<dbReference type="SUPFAM" id="SSF47336">
    <property type="entry name" value="ACP-like"/>
    <property type="match status" value="1"/>
</dbReference>
<dbReference type="RefSeq" id="WP_275233176.1">
    <property type="nucleotide sequence ID" value="NZ_JARDXE010000059.1"/>
</dbReference>
<evidence type="ECO:0000256" key="1">
    <source>
        <dbReference type="ARBA" id="ARBA00001957"/>
    </source>
</evidence>
<proteinExistence type="predicted"/>
<dbReference type="Pfam" id="PF00668">
    <property type="entry name" value="Condensation"/>
    <property type="match status" value="1"/>
</dbReference>
<evidence type="ECO:0000313" key="6">
    <source>
        <dbReference type="Proteomes" id="UP001217325"/>
    </source>
</evidence>